<dbReference type="GO" id="GO:0030686">
    <property type="term" value="C:90S preribosome"/>
    <property type="evidence" value="ECO:0007669"/>
    <property type="project" value="TreeGrafter"/>
</dbReference>
<comment type="caution">
    <text evidence="4">The sequence shown here is derived from an EMBL/GenBank/DDBJ whole genome shotgun (WGS) entry which is preliminary data.</text>
</comment>
<proteinExistence type="inferred from homology"/>
<feature type="compositionally biased region" description="Acidic residues" evidence="2">
    <location>
        <begin position="45"/>
        <end position="68"/>
    </location>
</feature>
<feature type="compositionally biased region" description="Basic and acidic residues" evidence="2">
    <location>
        <begin position="743"/>
        <end position="757"/>
    </location>
</feature>
<feature type="compositionally biased region" description="Basic and acidic residues" evidence="2">
    <location>
        <begin position="723"/>
        <end position="736"/>
    </location>
</feature>
<feature type="compositionally biased region" description="Basic and acidic residues" evidence="2">
    <location>
        <begin position="795"/>
        <end position="816"/>
    </location>
</feature>
<feature type="region of interest" description="Disordered" evidence="2">
    <location>
        <begin position="287"/>
        <end position="385"/>
    </location>
</feature>
<feature type="compositionally biased region" description="Polar residues" evidence="2">
    <location>
        <begin position="777"/>
        <end position="787"/>
    </location>
</feature>
<feature type="compositionally biased region" description="Basic and acidic residues" evidence="2">
    <location>
        <begin position="663"/>
        <end position="694"/>
    </location>
</feature>
<feature type="compositionally biased region" description="Basic residues" evidence="2">
    <location>
        <begin position="817"/>
        <end position="827"/>
    </location>
</feature>
<feature type="domain" description="Kri1-like C-terminal" evidence="3">
    <location>
        <begin position="575"/>
        <end position="654"/>
    </location>
</feature>
<feature type="compositionally biased region" description="Basic and acidic residues" evidence="2">
    <location>
        <begin position="244"/>
        <end position="260"/>
    </location>
</feature>
<evidence type="ECO:0000313" key="5">
    <source>
        <dbReference type="Proteomes" id="UP000629468"/>
    </source>
</evidence>
<feature type="compositionally biased region" description="Acidic residues" evidence="2">
    <location>
        <begin position="498"/>
        <end position="513"/>
    </location>
</feature>
<dbReference type="PANTHER" id="PTHR14490:SF5">
    <property type="entry name" value="PROTEIN KRI1 HOMOLOG"/>
    <property type="match status" value="1"/>
</dbReference>
<comment type="similarity">
    <text evidence="1">Belongs to the KRI1 family.</text>
</comment>
<feature type="region of interest" description="Disordered" evidence="2">
    <location>
        <begin position="38"/>
        <end position="72"/>
    </location>
</feature>
<evidence type="ECO:0000256" key="2">
    <source>
        <dbReference type="SAM" id="MobiDB-lite"/>
    </source>
</evidence>
<feature type="compositionally biased region" description="Acidic residues" evidence="2">
    <location>
        <begin position="427"/>
        <end position="443"/>
    </location>
</feature>
<feature type="compositionally biased region" description="Basic and acidic residues" evidence="2">
    <location>
        <begin position="326"/>
        <end position="340"/>
    </location>
</feature>
<feature type="region of interest" description="Disordered" evidence="2">
    <location>
        <begin position="135"/>
        <end position="158"/>
    </location>
</feature>
<protein>
    <recommendedName>
        <fullName evidence="3">Kri1-like C-terminal domain-containing protein</fullName>
    </recommendedName>
</protein>
<name>A0A8H7F9E1_AGABI</name>
<feature type="compositionally biased region" description="Acidic residues" evidence="2">
    <location>
        <begin position="558"/>
        <end position="569"/>
    </location>
</feature>
<evidence type="ECO:0000256" key="1">
    <source>
        <dbReference type="ARBA" id="ARBA00007473"/>
    </source>
</evidence>
<dbReference type="PANTHER" id="PTHR14490">
    <property type="entry name" value="ZINC FINGER, ZZ TYPE"/>
    <property type="match status" value="1"/>
</dbReference>
<feature type="region of interest" description="Disordered" evidence="2">
    <location>
        <begin position="405"/>
        <end position="573"/>
    </location>
</feature>
<feature type="region of interest" description="Disordered" evidence="2">
    <location>
        <begin position="663"/>
        <end position="834"/>
    </location>
</feature>
<dbReference type="Pfam" id="PF05178">
    <property type="entry name" value="Kri1"/>
    <property type="match status" value="2"/>
</dbReference>
<evidence type="ECO:0000313" key="4">
    <source>
        <dbReference type="EMBL" id="KAF7783221.1"/>
    </source>
</evidence>
<feature type="compositionally biased region" description="Polar residues" evidence="2">
    <location>
        <begin position="342"/>
        <end position="355"/>
    </location>
</feature>
<sequence length="834" mass="95332">MLSDSEDNDDLHQITVNEHYAKAFQYRKEREELDKLKAKLGSDISESDLENEESDSESDESEDEDGEELTMAVDAAILRTLARIKRKDPSIYDSGKNVFGEEQEKLAAKTMFVVPSKNRKDTTKPVTMRQIALEAQLNPSRSPSPSPPTHVQEQAALREETISAFHTAVNDDTSFADDDQNDDDLLVLREKTKDERKQEEEDYRAFLEREVGDLQEIIGVKEENVVGEQGDVGEVANKKKKKKGKEDKPIKDKKQTKKEEEDQQFLMSYILNRGWIDKSRNHIPTYSEITSKKKSSKRKHTSQSDSEEANAFDDDDNQSDSSFDSLMDHFESSYNHRFEEPGSSTIPSYPRTLSTLVRREDSKRKEARERKKSRKQEELEKKKEEVRRLKALKMREVRRKLEKVGIEGGLIKSSKSNGQAKKSRSEEDWDEENGGGDEGLEMDDALKELDLEGDWDPEKHDRQMAGLFAEHDGYDDGGEGDHWEDEGQVDEDGKPVWEDDIDIGDIYVPDEDPVPVPVESKKDKKKKKKKKKKDGVEVENTGVDVDAMDADVQPQRADDDEEEEEWDGTEEMRKRKLDEYMEEIYNLDFNDMVGDLPTRFNYAPVAKQTYALSPSEILFATDKELNEFMSIKRYAPYKTDARKWDTERQRKLRELQATLKEREKTGGWLIKDSEKNNTDGHGERRWQPSEEGKPAKKRKGKKERLKARAAALGEGGDDNDMDTTGRDDATKTEGHRSSGGNAEIEKSNSTKSKGKETGHKRKREDHDGGATAEVTMESVSGSIDSASQGQKQKKQRQEKEKLNGTEKKGDENDDGKPKKKRRRKHKKSGEEVAD</sequence>
<feature type="compositionally biased region" description="Basic residues" evidence="2">
    <location>
        <begin position="292"/>
        <end position="301"/>
    </location>
</feature>
<reference evidence="4 5" key="1">
    <citation type="journal article" name="Sci. Rep.">
        <title>Telomere-to-telomere assembled and centromere annotated genomes of the two main subspecies of the button mushroom Agaricus bisporus reveal especially polymorphic chromosome ends.</title>
        <authorList>
            <person name="Sonnenberg A.S.M."/>
            <person name="Sedaghat-Telgerd N."/>
            <person name="Lavrijssen B."/>
            <person name="Ohm R.A."/>
            <person name="Hendrickx P.M."/>
            <person name="Scholtmeijer K."/>
            <person name="Baars J.J.P."/>
            <person name="van Peer A."/>
        </authorList>
    </citation>
    <scope>NUCLEOTIDE SEQUENCE [LARGE SCALE GENOMIC DNA]</scope>
    <source>
        <strain evidence="4 5">H119_p4</strain>
    </source>
</reference>
<organism evidence="4 5">
    <name type="scientific">Agaricus bisporus var. burnettii</name>
    <dbReference type="NCBI Taxonomy" id="192524"/>
    <lineage>
        <taxon>Eukaryota</taxon>
        <taxon>Fungi</taxon>
        <taxon>Dikarya</taxon>
        <taxon>Basidiomycota</taxon>
        <taxon>Agaricomycotina</taxon>
        <taxon>Agaricomycetes</taxon>
        <taxon>Agaricomycetidae</taxon>
        <taxon>Agaricales</taxon>
        <taxon>Agaricineae</taxon>
        <taxon>Agaricaceae</taxon>
        <taxon>Agaricus</taxon>
    </lineage>
</organism>
<feature type="compositionally biased region" description="Basic residues" evidence="2">
    <location>
        <begin position="695"/>
        <end position="707"/>
    </location>
</feature>
<accession>A0A8H7F9E1</accession>
<feature type="region of interest" description="Disordered" evidence="2">
    <location>
        <begin position="223"/>
        <end position="263"/>
    </location>
</feature>
<dbReference type="Pfam" id="PF12936">
    <property type="entry name" value="Kri1_C"/>
    <property type="match status" value="1"/>
</dbReference>
<feature type="compositionally biased region" description="Acidic residues" evidence="2">
    <location>
        <begin position="475"/>
        <end position="490"/>
    </location>
</feature>
<feature type="compositionally biased region" description="Basic residues" evidence="2">
    <location>
        <begin position="523"/>
        <end position="533"/>
    </location>
</feature>
<feature type="compositionally biased region" description="Basic and acidic residues" evidence="2">
    <location>
        <begin position="357"/>
        <end position="385"/>
    </location>
</feature>
<gene>
    <name evidence="4" type="ORF">Agabi119p4_2597</name>
</gene>
<dbReference type="InterPro" id="IPR018034">
    <property type="entry name" value="Kri1"/>
</dbReference>
<dbReference type="AlphaFoldDB" id="A0A8H7F9E1"/>
<dbReference type="InterPro" id="IPR024626">
    <property type="entry name" value="Kri1-like_C"/>
</dbReference>
<evidence type="ECO:0000259" key="3">
    <source>
        <dbReference type="Pfam" id="PF12936"/>
    </source>
</evidence>
<dbReference type="EMBL" id="JABXXO010000003">
    <property type="protein sequence ID" value="KAF7783221.1"/>
    <property type="molecule type" value="Genomic_DNA"/>
</dbReference>
<dbReference type="GO" id="GO:0000447">
    <property type="term" value="P:endonucleolytic cleavage in ITS1 to separate SSU-rRNA from 5.8S rRNA and LSU-rRNA from tricistronic rRNA transcript (SSU-rRNA, 5.8S rRNA, LSU-rRNA)"/>
    <property type="evidence" value="ECO:0007669"/>
    <property type="project" value="TreeGrafter"/>
</dbReference>
<feature type="compositionally biased region" description="Acidic residues" evidence="2">
    <location>
        <begin position="305"/>
        <end position="318"/>
    </location>
</feature>
<dbReference type="GO" id="GO:0005730">
    <property type="term" value="C:nucleolus"/>
    <property type="evidence" value="ECO:0007669"/>
    <property type="project" value="TreeGrafter"/>
</dbReference>
<feature type="compositionally biased region" description="Basic and acidic residues" evidence="2">
    <location>
        <begin position="444"/>
        <end position="474"/>
    </location>
</feature>
<dbReference type="Proteomes" id="UP000629468">
    <property type="component" value="Unassembled WGS sequence"/>
</dbReference>